<proteinExistence type="predicted"/>
<keyword evidence="3" id="KW-1185">Reference proteome</keyword>
<gene>
    <name evidence="2" type="ORF">ACAOBT_LOCUS6771</name>
</gene>
<dbReference type="AlphaFoldDB" id="A0A9P0K8C1"/>
<evidence type="ECO:0000313" key="3">
    <source>
        <dbReference type="Proteomes" id="UP001152888"/>
    </source>
</evidence>
<keyword evidence="1" id="KW-1133">Transmembrane helix</keyword>
<feature type="transmembrane region" description="Helical" evidence="1">
    <location>
        <begin position="15"/>
        <end position="32"/>
    </location>
</feature>
<keyword evidence="1" id="KW-0472">Membrane</keyword>
<dbReference type="EMBL" id="CAKOFQ010006732">
    <property type="protein sequence ID" value="CAH1966314.1"/>
    <property type="molecule type" value="Genomic_DNA"/>
</dbReference>
<keyword evidence="1" id="KW-0812">Transmembrane</keyword>
<name>A0A9P0K8C1_ACAOB</name>
<reference evidence="2" key="1">
    <citation type="submission" date="2022-03" db="EMBL/GenBank/DDBJ databases">
        <authorList>
            <person name="Sayadi A."/>
        </authorList>
    </citation>
    <scope>NUCLEOTIDE SEQUENCE</scope>
</reference>
<sequence length="33" mass="3644">MRYASTGEVVFLEKQSLFGVATFISIIAYTIGM</sequence>
<evidence type="ECO:0000313" key="2">
    <source>
        <dbReference type="EMBL" id="CAH1966314.1"/>
    </source>
</evidence>
<comment type="caution">
    <text evidence="2">The sequence shown here is derived from an EMBL/GenBank/DDBJ whole genome shotgun (WGS) entry which is preliminary data.</text>
</comment>
<organism evidence="2 3">
    <name type="scientific">Acanthoscelides obtectus</name>
    <name type="common">Bean weevil</name>
    <name type="synonym">Bruchus obtectus</name>
    <dbReference type="NCBI Taxonomy" id="200917"/>
    <lineage>
        <taxon>Eukaryota</taxon>
        <taxon>Metazoa</taxon>
        <taxon>Ecdysozoa</taxon>
        <taxon>Arthropoda</taxon>
        <taxon>Hexapoda</taxon>
        <taxon>Insecta</taxon>
        <taxon>Pterygota</taxon>
        <taxon>Neoptera</taxon>
        <taxon>Endopterygota</taxon>
        <taxon>Coleoptera</taxon>
        <taxon>Polyphaga</taxon>
        <taxon>Cucujiformia</taxon>
        <taxon>Chrysomeloidea</taxon>
        <taxon>Chrysomelidae</taxon>
        <taxon>Bruchinae</taxon>
        <taxon>Bruchini</taxon>
        <taxon>Acanthoscelides</taxon>
    </lineage>
</organism>
<accession>A0A9P0K8C1</accession>
<evidence type="ECO:0000256" key="1">
    <source>
        <dbReference type="SAM" id="Phobius"/>
    </source>
</evidence>
<dbReference type="Proteomes" id="UP001152888">
    <property type="component" value="Unassembled WGS sequence"/>
</dbReference>
<protein>
    <submittedName>
        <fullName evidence="2">Uncharacterized protein</fullName>
    </submittedName>
</protein>